<sequence length="158" mass="17413">MCPSVIYEWAPGRTPRRGPLHAAWLWVLGTVPPAWGFDLLWRTRSTLKGRPKEDKHMSAFSCPVSEVKRNKINTHTPTPTHSERGSLSLSSHRSTSRQPSESLPEVLMEAGAPAESGFDRAAQSSRLEQGSICSRALTERDPGPPRLGQAPVQRCAAY</sequence>
<organism evidence="2 3">
    <name type="scientific">Pleuronectes platessa</name>
    <name type="common">European plaice</name>
    <dbReference type="NCBI Taxonomy" id="8262"/>
    <lineage>
        <taxon>Eukaryota</taxon>
        <taxon>Metazoa</taxon>
        <taxon>Chordata</taxon>
        <taxon>Craniata</taxon>
        <taxon>Vertebrata</taxon>
        <taxon>Euteleostomi</taxon>
        <taxon>Actinopterygii</taxon>
        <taxon>Neopterygii</taxon>
        <taxon>Teleostei</taxon>
        <taxon>Neoteleostei</taxon>
        <taxon>Acanthomorphata</taxon>
        <taxon>Carangaria</taxon>
        <taxon>Pleuronectiformes</taxon>
        <taxon>Pleuronectoidei</taxon>
        <taxon>Pleuronectidae</taxon>
        <taxon>Pleuronectes</taxon>
    </lineage>
</organism>
<dbReference type="AlphaFoldDB" id="A0A9N7YXM0"/>
<name>A0A9N7YXM0_PLEPL</name>
<gene>
    <name evidence="2" type="ORF">PLEPLA_LOCUS29964</name>
</gene>
<evidence type="ECO:0000313" key="3">
    <source>
        <dbReference type="Proteomes" id="UP001153269"/>
    </source>
</evidence>
<feature type="region of interest" description="Disordered" evidence="1">
    <location>
        <begin position="65"/>
        <end position="158"/>
    </location>
</feature>
<feature type="compositionally biased region" description="Low complexity" evidence="1">
    <location>
        <begin position="85"/>
        <end position="102"/>
    </location>
</feature>
<proteinExistence type="predicted"/>
<dbReference type="EMBL" id="CADEAL010002813">
    <property type="protein sequence ID" value="CAB1442283.1"/>
    <property type="molecule type" value="Genomic_DNA"/>
</dbReference>
<keyword evidence="3" id="KW-1185">Reference proteome</keyword>
<evidence type="ECO:0000313" key="2">
    <source>
        <dbReference type="EMBL" id="CAB1442283.1"/>
    </source>
</evidence>
<feature type="compositionally biased region" description="Polar residues" evidence="1">
    <location>
        <begin position="122"/>
        <end position="132"/>
    </location>
</feature>
<comment type="caution">
    <text evidence="2">The sequence shown here is derived from an EMBL/GenBank/DDBJ whole genome shotgun (WGS) entry which is preliminary data.</text>
</comment>
<dbReference type="Proteomes" id="UP001153269">
    <property type="component" value="Unassembled WGS sequence"/>
</dbReference>
<reference evidence="2" key="1">
    <citation type="submission" date="2020-03" db="EMBL/GenBank/DDBJ databases">
        <authorList>
            <person name="Weist P."/>
        </authorList>
    </citation>
    <scope>NUCLEOTIDE SEQUENCE</scope>
</reference>
<protein>
    <submittedName>
        <fullName evidence="2">Uncharacterized protein</fullName>
    </submittedName>
</protein>
<accession>A0A9N7YXM0</accession>
<evidence type="ECO:0000256" key="1">
    <source>
        <dbReference type="SAM" id="MobiDB-lite"/>
    </source>
</evidence>